<evidence type="ECO:0000256" key="1">
    <source>
        <dbReference type="ARBA" id="ARBA00022801"/>
    </source>
</evidence>
<dbReference type="Pfam" id="PF00326">
    <property type="entry name" value="Peptidase_S9"/>
    <property type="match status" value="1"/>
</dbReference>
<dbReference type="SUPFAM" id="SSF82171">
    <property type="entry name" value="DPP6 N-terminal domain-like"/>
    <property type="match status" value="1"/>
</dbReference>
<proteinExistence type="predicted"/>
<dbReference type="Proteomes" id="UP000824073">
    <property type="component" value="Unassembled WGS sequence"/>
</dbReference>
<sequence length="664" mass="72920">MNPVTVRDFEKIKGLSELRAAPDGRHAVFCVTQADIQDNCYKSHLELLDVETGETRPLTAADGRGYVFADDGKSVLFPALRDPADKKAVESGEELTVFYRLPLAGGEAREAFRIEAQVKKLESLGGGKWLVSHLCDLTRPDLTGLKPGKRAQVLARWKKESEEFHVVDELPFWFDGRGFVNKKRTCLSVFSEQTGALVPLTTPAMDVGAYVLAPDKKSVVFAGNDVKGWRISDEGLYSVSLPGGETETLVPLGGQSFDRLVFWQDRLVIAGSVGGEKMDMNSSKLYTYNVQSHRMELAFDPDEDLGASVTCEASMGGEPMRTVGGDILLVTGSEYRGRLSAWKPGETALRRISPETLCVLSFEQVGSRLLAVGFTGSGLQEVYDVTGGQARALTSVNQGTFDGVPVPEPLSFVNSGGVRIDGWVLKPADYQKGKKYPGILSIHGGPRGAYCETFSHEMQVLAARGYFVFFCNPRGSATRGNAFADVAARWGTIDYDDLMAFTDEVLRAYPDIDKERLGVTGGSYGGYMTNWVIGHTDRFAAAVTCRSITYLTGFSGVSDLGCWTDLHEQGGLPWKGEQQLRDRSPLFALDKVKTPTLILHSFEDHRCTSPEAYGLYQALIAHGVETRMVLFYGESHGLSRTGQPRHRVRRLEELAGWFDSHLKS</sequence>
<gene>
    <name evidence="3" type="ORF">IAB67_05880</name>
</gene>
<evidence type="ECO:0000313" key="4">
    <source>
        <dbReference type="Proteomes" id="UP000824073"/>
    </source>
</evidence>
<dbReference type="PANTHER" id="PTHR42776">
    <property type="entry name" value="SERINE PEPTIDASE S9 FAMILY MEMBER"/>
    <property type="match status" value="1"/>
</dbReference>
<feature type="domain" description="Peptidase S9 prolyl oligopeptidase catalytic" evidence="2">
    <location>
        <begin position="453"/>
        <end position="663"/>
    </location>
</feature>
<dbReference type="EMBL" id="DVMR01000047">
    <property type="protein sequence ID" value="HIU43811.1"/>
    <property type="molecule type" value="Genomic_DNA"/>
</dbReference>
<reference evidence="3" key="2">
    <citation type="journal article" date="2021" name="PeerJ">
        <title>Extensive microbial diversity within the chicken gut microbiome revealed by metagenomics and culture.</title>
        <authorList>
            <person name="Gilroy R."/>
            <person name="Ravi A."/>
            <person name="Getino M."/>
            <person name="Pursley I."/>
            <person name="Horton D.L."/>
            <person name="Alikhan N.F."/>
            <person name="Baker D."/>
            <person name="Gharbi K."/>
            <person name="Hall N."/>
            <person name="Watson M."/>
            <person name="Adriaenssens E.M."/>
            <person name="Foster-Nyarko E."/>
            <person name="Jarju S."/>
            <person name="Secka A."/>
            <person name="Antonio M."/>
            <person name="Oren A."/>
            <person name="Chaudhuri R.R."/>
            <person name="La Ragione R."/>
            <person name="Hildebrand F."/>
            <person name="Pallen M.J."/>
        </authorList>
    </citation>
    <scope>NUCLEOTIDE SEQUENCE</scope>
    <source>
        <strain evidence="3">CHK191-8634</strain>
    </source>
</reference>
<evidence type="ECO:0000313" key="3">
    <source>
        <dbReference type="EMBL" id="HIU43811.1"/>
    </source>
</evidence>
<accession>A0A9D1LLN1</accession>
<keyword evidence="1" id="KW-0378">Hydrolase</keyword>
<dbReference type="InterPro" id="IPR001375">
    <property type="entry name" value="Peptidase_S9_cat"/>
</dbReference>
<dbReference type="GO" id="GO:0006508">
    <property type="term" value="P:proteolysis"/>
    <property type="evidence" value="ECO:0007669"/>
    <property type="project" value="InterPro"/>
</dbReference>
<reference evidence="3" key="1">
    <citation type="submission" date="2020-10" db="EMBL/GenBank/DDBJ databases">
        <authorList>
            <person name="Gilroy R."/>
        </authorList>
    </citation>
    <scope>NUCLEOTIDE SEQUENCE</scope>
    <source>
        <strain evidence="3">CHK191-8634</strain>
    </source>
</reference>
<evidence type="ECO:0000259" key="2">
    <source>
        <dbReference type="Pfam" id="PF00326"/>
    </source>
</evidence>
<dbReference type="Gene3D" id="3.40.50.1820">
    <property type="entry name" value="alpha/beta hydrolase"/>
    <property type="match status" value="1"/>
</dbReference>
<dbReference type="AlphaFoldDB" id="A0A9D1LLN1"/>
<organism evidence="3 4">
    <name type="scientific">Candidatus Ventrousia excrementavium</name>
    <dbReference type="NCBI Taxonomy" id="2840961"/>
    <lineage>
        <taxon>Bacteria</taxon>
        <taxon>Bacillati</taxon>
        <taxon>Bacillota</taxon>
        <taxon>Clostridia</taxon>
        <taxon>Eubacteriales</taxon>
        <taxon>Clostridiaceae</taxon>
        <taxon>Clostridiaceae incertae sedis</taxon>
        <taxon>Candidatus Ventrousia</taxon>
    </lineage>
</organism>
<protein>
    <submittedName>
        <fullName evidence="3">S9 family peptidase</fullName>
    </submittedName>
</protein>
<dbReference type="GO" id="GO:0004252">
    <property type="term" value="F:serine-type endopeptidase activity"/>
    <property type="evidence" value="ECO:0007669"/>
    <property type="project" value="TreeGrafter"/>
</dbReference>
<dbReference type="PANTHER" id="PTHR42776:SF27">
    <property type="entry name" value="DIPEPTIDYL PEPTIDASE FAMILY MEMBER 6"/>
    <property type="match status" value="1"/>
</dbReference>
<name>A0A9D1LLN1_9CLOT</name>
<dbReference type="InterPro" id="IPR029058">
    <property type="entry name" value="AB_hydrolase_fold"/>
</dbReference>
<dbReference type="SUPFAM" id="SSF53474">
    <property type="entry name" value="alpha/beta-Hydrolases"/>
    <property type="match status" value="1"/>
</dbReference>
<comment type="caution">
    <text evidence="3">The sequence shown here is derived from an EMBL/GenBank/DDBJ whole genome shotgun (WGS) entry which is preliminary data.</text>
</comment>